<proteinExistence type="predicted"/>
<dbReference type="InterPro" id="IPR023210">
    <property type="entry name" value="NADP_OxRdtase_dom"/>
</dbReference>
<dbReference type="InParanoid" id="A0A1C4YRQ5"/>
<dbReference type="AlphaFoldDB" id="A0A1C4YRQ5"/>
<dbReference type="InterPro" id="IPR050791">
    <property type="entry name" value="Aldo-Keto_reductase"/>
</dbReference>
<sequence>MQHRNLGSQGLRVSALGLGTMGMSMAYGASNDDEGIATIRRAHELGIDFFDTAELYGAGTGSNEILLGEAVKDFRDEVVLATKFGFDMTASPLSPGFNSRPENIRKVAENSLRYLQSDHIDLFYQHISDPAVPVEEVAGVVGELITEGKVKYFGLSNVGPQYIRRAHAVTPVSVLQYEYSLFEREVEEKILPVLRELGIGLVPYSPLGRGFLTGQVKPASEYPADDMRSWDERWQGENYTYNLHAADQLKKLADTKGITTAQLALAWLLAQGEDIAPIPGTRSTKRLEENAGATDVQLSAADLARLTEILPRGSAGSRYPAAMLSSFTTD</sequence>
<keyword evidence="1" id="KW-0560">Oxidoreductase</keyword>
<dbReference type="RefSeq" id="WP_088983217.1">
    <property type="nucleotide sequence ID" value="NZ_LT607413.1"/>
</dbReference>
<dbReference type="Pfam" id="PF00248">
    <property type="entry name" value="Aldo_ket_red"/>
    <property type="match status" value="1"/>
</dbReference>
<dbReference type="GO" id="GO:0005737">
    <property type="term" value="C:cytoplasm"/>
    <property type="evidence" value="ECO:0007669"/>
    <property type="project" value="TreeGrafter"/>
</dbReference>
<dbReference type="Proteomes" id="UP000198253">
    <property type="component" value="Chromosome I"/>
</dbReference>
<organism evidence="3 4">
    <name type="scientific">Micromonospora echinospora</name>
    <name type="common">Micromonospora purpurea</name>
    <dbReference type="NCBI Taxonomy" id="1877"/>
    <lineage>
        <taxon>Bacteria</taxon>
        <taxon>Bacillati</taxon>
        <taxon>Actinomycetota</taxon>
        <taxon>Actinomycetes</taxon>
        <taxon>Micromonosporales</taxon>
        <taxon>Micromonosporaceae</taxon>
        <taxon>Micromonospora</taxon>
    </lineage>
</organism>
<dbReference type="PANTHER" id="PTHR43625:SF99">
    <property type="entry name" value="ALDO-KETO REDUCTASE 1-RELATED"/>
    <property type="match status" value="1"/>
</dbReference>
<reference evidence="4" key="1">
    <citation type="submission" date="2016-06" db="EMBL/GenBank/DDBJ databases">
        <authorList>
            <person name="Varghese N."/>
            <person name="Submissions Spin"/>
        </authorList>
    </citation>
    <scope>NUCLEOTIDE SEQUENCE [LARGE SCALE GENOMIC DNA]</scope>
    <source>
        <strain evidence="4">DSM 43816</strain>
    </source>
</reference>
<evidence type="ECO:0000256" key="1">
    <source>
        <dbReference type="ARBA" id="ARBA00023002"/>
    </source>
</evidence>
<accession>A0A1C4YRQ5</accession>
<dbReference type="CDD" id="cd19076">
    <property type="entry name" value="AKR_AKR13A_13D"/>
    <property type="match status" value="1"/>
</dbReference>
<dbReference type="Gene3D" id="3.20.20.100">
    <property type="entry name" value="NADP-dependent oxidoreductase domain"/>
    <property type="match status" value="1"/>
</dbReference>
<dbReference type="GO" id="GO:0016491">
    <property type="term" value="F:oxidoreductase activity"/>
    <property type="evidence" value="ECO:0007669"/>
    <property type="project" value="UniProtKB-KW"/>
</dbReference>
<dbReference type="PANTHER" id="PTHR43625">
    <property type="entry name" value="AFLATOXIN B1 ALDEHYDE REDUCTASE"/>
    <property type="match status" value="1"/>
</dbReference>
<dbReference type="InterPro" id="IPR036812">
    <property type="entry name" value="NAD(P)_OxRdtase_dom_sf"/>
</dbReference>
<dbReference type="EMBL" id="LT607413">
    <property type="protein sequence ID" value="SCF23334.1"/>
    <property type="molecule type" value="Genomic_DNA"/>
</dbReference>
<gene>
    <name evidence="3" type="ORF">GA0070618_4283</name>
</gene>
<dbReference type="OrthoDB" id="3170516at2"/>
<feature type="domain" description="NADP-dependent oxidoreductase" evidence="2">
    <location>
        <begin position="16"/>
        <end position="310"/>
    </location>
</feature>
<protein>
    <submittedName>
        <fullName evidence="3">Predicted oxidoreductase</fullName>
    </submittedName>
</protein>
<evidence type="ECO:0000313" key="4">
    <source>
        <dbReference type="Proteomes" id="UP000198253"/>
    </source>
</evidence>
<keyword evidence="4" id="KW-1185">Reference proteome</keyword>
<evidence type="ECO:0000259" key="2">
    <source>
        <dbReference type="Pfam" id="PF00248"/>
    </source>
</evidence>
<name>A0A1C4YRQ5_MICEC</name>
<dbReference type="SUPFAM" id="SSF51430">
    <property type="entry name" value="NAD(P)-linked oxidoreductase"/>
    <property type="match status" value="1"/>
</dbReference>
<evidence type="ECO:0000313" key="3">
    <source>
        <dbReference type="EMBL" id="SCF23334.1"/>
    </source>
</evidence>